<keyword evidence="3" id="KW-1185">Reference proteome</keyword>
<dbReference type="AlphaFoldDB" id="A0A2R8B3V6"/>
<protein>
    <submittedName>
        <fullName evidence="2">Uncharacterized protein</fullName>
    </submittedName>
</protein>
<name>A0A2R8B3V6_9RHOB</name>
<feature type="transmembrane region" description="Helical" evidence="1">
    <location>
        <begin position="14"/>
        <end position="31"/>
    </location>
</feature>
<organism evidence="2 3">
    <name type="scientific">Albidovulum aquaemixtae</name>
    <dbReference type="NCBI Taxonomy" id="1542388"/>
    <lineage>
        <taxon>Bacteria</taxon>
        <taxon>Pseudomonadati</taxon>
        <taxon>Pseudomonadota</taxon>
        <taxon>Alphaproteobacteria</taxon>
        <taxon>Rhodobacterales</taxon>
        <taxon>Paracoccaceae</taxon>
        <taxon>Albidovulum</taxon>
    </lineage>
</organism>
<sequence>MVGDGMTESGIRRIAFNLLLALTVYVALTGGG</sequence>
<dbReference type="EMBL" id="OMOQ01000001">
    <property type="protein sequence ID" value="SPH17299.1"/>
    <property type="molecule type" value="Genomic_DNA"/>
</dbReference>
<keyword evidence="1" id="KW-1133">Transmembrane helix</keyword>
<dbReference type="Proteomes" id="UP000244924">
    <property type="component" value="Unassembled WGS sequence"/>
</dbReference>
<gene>
    <name evidence="2" type="ORF">DEA8626_00816</name>
</gene>
<evidence type="ECO:0000313" key="2">
    <source>
        <dbReference type="EMBL" id="SPH17299.1"/>
    </source>
</evidence>
<proteinExistence type="predicted"/>
<evidence type="ECO:0000313" key="3">
    <source>
        <dbReference type="Proteomes" id="UP000244924"/>
    </source>
</evidence>
<keyword evidence="1" id="KW-0472">Membrane</keyword>
<keyword evidence="1" id="KW-0812">Transmembrane</keyword>
<evidence type="ECO:0000256" key="1">
    <source>
        <dbReference type="SAM" id="Phobius"/>
    </source>
</evidence>
<reference evidence="2 3" key="1">
    <citation type="submission" date="2018-03" db="EMBL/GenBank/DDBJ databases">
        <authorList>
            <person name="Keele B.F."/>
        </authorList>
    </citation>
    <scope>NUCLEOTIDE SEQUENCE [LARGE SCALE GENOMIC DNA]</scope>
    <source>
        <strain evidence="2 3">CECT 8626</strain>
    </source>
</reference>
<accession>A0A2R8B3V6</accession>